<accession>A0A075H527</accession>
<feature type="transmembrane region" description="Helical" evidence="1">
    <location>
        <begin position="7"/>
        <end position="32"/>
    </location>
</feature>
<sequence length="152" mass="16995">MALQYGAYIAMAAIGLYAIFAGEMISILNYMLEPAVEPTLEDDFLKPRVYDAPSKILQFISIGVAPGLVMSGTSYMIARKFGSKQIGWLIIIGGLVLLIGMFYSYTMLDDIEKDYQIFTVTITPPLFMAVSIPIMIVGSLLFRIKKRPKKYF</sequence>
<evidence type="ECO:0000313" key="2">
    <source>
        <dbReference type="EMBL" id="AIF11396.1"/>
    </source>
</evidence>
<evidence type="ECO:0000256" key="1">
    <source>
        <dbReference type="SAM" id="Phobius"/>
    </source>
</evidence>
<feature type="transmembrane region" description="Helical" evidence="1">
    <location>
        <begin position="56"/>
        <end position="77"/>
    </location>
</feature>
<name>A0A075H527_9ARCH</name>
<dbReference type="EMBL" id="KF900916">
    <property type="protein sequence ID" value="AIF11396.1"/>
    <property type="molecule type" value="Genomic_DNA"/>
</dbReference>
<dbReference type="AlphaFoldDB" id="A0A075H527"/>
<keyword evidence="1" id="KW-0812">Transmembrane</keyword>
<feature type="transmembrane region" description="Helical" evidence="1">
    <location>
        <begin position="117"/>
        <end position="142"/>
    </location>
</feature>
<feature type="transmembrane region" description="Helical" evidence="1">
    <location>
        <begin position="86"/>
        <end position="105"/>
    </location>
</feature>
<proteinExistence type="predicted"/>
<keyword evidence="1" id="KW-0472">Membrane</keyword>
<reference evidence="2" key="1">
    <citation type="journal article" date="2014" name="Genome Biol. Evol.">
        <title>Pangenome evidence for extensive interdomain horizontal transfer affecting lineage core and shell genes in uncultured planktonic thaumarchaeota and euryarchaeota.</title>
        <authorList>
            <person name="Deschamps P."/>
            <person name="Zivanovic Y."/>
            <person name="Moreira D."/>
            <person name="Rodriguez-Valera F."/>
            <person name="Lopez-Garcia P."/>
        </authorList>
    </citation>
    <scope>NUCLEOTIDE SEQUENCE</scope>
</reference>
<keyword evidence="1" id="KW-1133">Transmembrane helix</keyword>
<protein>
    <submittedName>
        <fullName evidence="2">Uncharacterized protein</fullName>
    </submittedName>
</protein>
<organism evidence="2">
    <name type="scientific">uncultured marine thaumarchaeote KM3_51_F10</name>
    <dbReference type="NCBI Taxonomy" id="1456175"/>
    <lineage>
        <taxon>Archaea</taxon>
        <taxon>Nitrososphaerota</taxon>
        <taxon>environmental samples</taxon>
    </lineage>
</organism>